<dbReference type="Pfam" id="PF01266">
    <property type="entry name" value="DAO"/>
    <property type="match status" value="1"/>
</dbReference>
<dbReference type="InterPro" id="IPR007867">
    <property type="entry name" value="GMC_OxRtase_C"/>
</dbReference>
<accession>A0A2P7AKK3</accession>
<dbReference type="OrthoDB" id="9798604at2"/>
<dbReference type="Gene3D" id="3.50.50.60">
    <property type="entry name" value="FAD/NAD(P)-binding domain"/>
    <property type="match status" value="2"/>
</dbReference>
<reference evidence="9" key="1">
    <citation type="submission" date="2017-11" db="EMBL/GenBank/DDBJ databases">
        <authorList>
            <person name="Kuznetsova I."/>
            <person name="Sazanova A."/>
            <person name="Chirak E."/>
            <person name="Safronova V."/>
            <person name="Willems A."/>
        </authorList>
    </citation>
    <scope>NUCLEOTIDE SEQUENCE [LARGE SCALE GENOMIC DNA]</scope>
    <source>
        <strain evidence="9">PEPV15</strain>
    </source>
</reference>
<evidence type="ECO:0000256" key="1">
    <source>
        <dbReference type="ARBA" id="ARBA00001974"/>
    </source>
</evidence>
<feature type="domain" description="FAD dependent oxidoreductase" evidence="6">
    <location>
        <begin position="32"/>
        <end position="245"/>
    </location>
</feature>
<evidence type="ECO:0000256" key="4">
    <source>
        <dbReference type="ARBA" id="ARBA00022827"/>
    </source>
</evidence>
<feature type="domain" description="Glucose-methanol-choline oxidoreductase C-terminal" evidence="7">
    <location>
        <begin position="410"/>
        <end position="532"/>
    </location>
</feature>
<proteinExistence type="inferred from homology"/>
<dbReference type="Proteomes" id="UP000241158">
    <property type="component" value="Unassembled WGS sequence"/>
</dbReference>
<comment type="caution">
    <text evidence="8">The sequence shown here is derived from an EMBL/GenBank/DDBJ whole genome shotgun (WGS) entry which is preliminary data.</text>
</comment>
<dbReference type="PANTHER" id="PTHR42784">
    <property type="entry name" value="PYRANOSE 2-OXIDASE"/>
    <property type="match status" value="1"/>
</dbReference>
<comment type="similarity">
    <text evidence="2">Belongs to the GMC oxidoreductase family.</text>
</comment>
<evidence type="ECO:0000256" key="2">
    <source>
        <dbReference type="ARBA" id="ARBA00010790"/>
    </source>
</evidence>
<dbReference type="SUPFAM" id="SSF51905">
    <property type="entry name" value="FAD/NAD(P)-binding domain"/>
    <property type="match status" value="1"/>
</dbReference>
<evidence type="ECO:0000313" key="9">
    <source>
        <dbReference type="Proteomes" id="UP000241158"/>
    </source>
</evidence>
<dbReference type="GO" id="GO:0016614">
    <property type="term" value="F:oxidoreductase activity, acting on CH-OH group of donors"/>
    <property type="evidence" value="ECO:0007669"/>
    <property type="project" value="InterPro"/>
</dbReference>
<evidence type="ECO:0000259" key="7">
    <source>
        <dbReference type="Pfam" id="PF05199"/>
    </source>
</evidence>
<dbReference type="AlphaFoldDB" id="A0A2P7AKK3"/>
<keyword evidence="3" id="KW-0285">Flavoprotein</keyword>
<dbReference type="Pfam" id="PF05199">
    <property type="entry name" value="GMC_oxred_C"/>
    <property type="match status" value="1"/>
</dbReference>
<sequence length="546" mass="60931">MMNKVARGKGGYNSMFIDARELPGGSVLDAAICIVGGGVAGITLALEFARRGIETCVLEGGGLKFNAASQSLYRSENVGLAYDLHASRTRQLGGSSNCWGGWIRPFIDIDFERRDWVPNSGWPFDRTEVEPFYQRANDLVKVNDHSFEPQFWREHLSVKQVQLLELNDGSLETIVSKFSPPTRFGRDYRAALAAAATTRVLLNANVTEIETSEDAATVTGVHVETAEHKKIFVRAKRTILAAGGVENARLMLLSNKVAQQGIGNHYDVVGRYFMEHPRIRQGQMVPLNNAAAFRFYDARHTYHNPDLAVDGTSASAHFGLAEQVQRREKLVQCRTYFRACRSGEDSDVTERFHELYSAIRLKNYRDIKLRTFATVARGSPNLMASLLYRRLRLAAKSDYFQIESVVEPVPDRESRITLSRQRDSLGLNRAELNWRVGDLEKRTHLRMLALMKAQFEAGGMGRVDLERADAGLQLPIIGCNHHMGTTRMHTDPRLGVVDRNCKVHGIHNLHVAGSSVFPTCGNDMPTLTIVALTLRLADHITAQDGL</sequence>
<dbReference type="InterPro" id="IPR051473">
    <property type="entry name" value="P2Ox-like"/>
</dbReference>
<keyword evidence="9" id="KW-1185">Reference proteome</keyword>
<keyword evidence="4" id="KW-0274">FAD</keyword>
<dbReference type="InterPro" id="IPR006076">
    <property type="entry name" value="FAD-dep_OxRdtase"/>
</dbReference>
<dbReference type="PANTHER" id="PTHR42784:SF1">
    <property type="entry name" value="PYRANOSE 2-OXIDASE"/>
    <property type="match status" value="1"/>
</dbReference>
<evidence type="ECO:0000256" key="5">
    <source>
        <dbReference type="ARBA" id="ARBA00023002"/>
    </source>
</evidence>
<gene>
    <name evidence="8" type="ORF">CU100_24415</name>
</gene>
<dbReference type="InterPro" id="IPR036188">
    <property type="entry name" value="FAD/NAD-bd_sf"/>
</dbReference>
<name>A0A2P7AKK3_9HYPH</name>
<comment type="cofactor">
    <cofactor evidence="1">
        <name>FAD</name>
        <dbReference type="ChEBI" id="CHEBI:57692"/>
    </cofactor>
</comment>
<evidence type="ECO:0000259" key="6">
    <source>
        <dbReference type="Pfam" id="PF01266"/>
    </source>
</evidence>
<evidence type="ECO:0000313" key="8">
    <source>
        <dbReference type="EMBL" id="PSH54740.1"/>
    </source>
</evidence>
<organism evidence="8 9">
    <name type="scientific">Phyllobacterium endophyticum</name>
    <dbReference type="NCBI Taxonomy" id="1149773"/>
    <lineage>
        <taxon>Bacteria</taxon>
        <taxon>Pseudomonadati</taxon>
        <taxon>Pseudomonadota</taxon>
        <taxon>Alphaproteobacteria</taxon>
        <taxon>Hyphomicrobiales</taxon>
        <taxon>Phyllobacteriaceae</taxon>
        <taxon>Phyllobacterium</taxon>
    </lineage>
</organism>
<keyword evidence="5" id="KW-0560">Oxidoreductase</keyword>
<protein>
    <submittedName>
        <fullName evidence="8">GMC family oxidoreductase</fullName>
    </submittedName>
</protein>
<evidence type="ECO:0000256" key="3">
    <source>
        <dbReference type="ARBA" id="ARBA00022630"/>
    </source>
</evidence>
<dbReference type="EMBL" id="PGGN01000007">
    <property type="protein sequence ID" value="PSH54740.1"/>
    <property type="molecule type" value="Genomic_DNA"/>
</dbReference>